<dbReference type="Gene3D" id="1.20.120.1220">
    <property type="match status" value="1"/>
</dbReference>
<comment type="similarity">
    <text evidence="2">Belongs to the peptidase A24 family.</text>
</comment>
<evidence type="ECO:0000256" key="6">
    <source>
        <dbReference type="ARBA" id="ARBA00023136"/>
    </source>
</evidence>
<dbReference type="EMBL" id="FOKI01000063">
    <property type="protein sequence ID" value="SFB45059.1"/>
    <property type="molecule type" value="Genomic_DNA"/>
</dbReference>
<evidence type="ECO:0000313" key="10">
    <source>
        <dbReference type="EMBL" id="SFB45059.1"/>
    </source>
</evidence>
<feature type="transmembrane region" description="Helical" evidence="7">
    <location>
        <begin position="148"/>
        <end position="167"/>
    </location>
</feature>
<feature type="transmembrane region" description="Helical" evidence="7">
    <location>
        <begin position="179"/>
        <end position="212"/>
    </location>
</feature>
<evidence type="ECO:0000256" key="4">
    <source>
        <dbReference type="ARBA" id="ARBA00022692"/>
    </source>
</evidence>
<dbReference type="RefSeq" id="WP_177199506.1">
    <property type="nucleotide sequence ID" value="NZ_FOKI01000063.1"/>
</dbReference>
<dbReference type="GO" id="GO:0006465">
    <property type="term" value="P:signal peptide processing"/>
    <property type="evidence" value="ECO:0007669"/>
    <property type="project" value="TreeGrafter"/>
</dbReference>
<keyword evidence="6 7" id="KW-0472">Membrane</keyword>
<feature type="transmembrane region" description="Helical" evidence="7">
    <location>
        <begin position="218"/>
        <end position="237"/>
    </location>
</feature>
<evidence type="ECO:0000259" key="8">
    <source>
        <dbReference type="Pfam" id="PF01478"/>
    </source>
</evidence>
<dbReference type="PANTHER" id="PTHR30487">
    <property type="entry name" value="TYPE 4 PREPILIN-LIKE PROTEINS LEADER PEPTIDE-PROCESSING ENZYME"/>
    <property type="match status" value="1"/>
</dbReference>
<dbReference type="Pfam" id="PF06750">
    <property type="entry name" value="A24_N_bact"/>
    <property type="match status" value="1"/>
</dbReference>
<feature type="transmembrane region" description="Helical" evidence="7">
    <location>
        <begin position="119"/>
        <end position="142"/>
    </location>
</feature>
<evidence type="ECO:0000259" key="9">
    <source>
        <dbReference type="Pfam" id="PF06750"/>
    </source>
</evidence>
<feature type="transmembrane region" description="Helical" evidence="7">
    <location>
        <begin position="6"/>
        <end position="23"/>
    </location>
</feature>
<dbReference type="Proteomes" id="UP000198619">
    <property type="component" value="Unassembled WGS sequence"/>
</dbReference>
<keyword evidence="3" id="KW-1003">Cell membrane</keyword>
<dbReference type="InterPro" id="IPR010627">
    <property type="entry name" value="Prepilin_pept_A24_N"/>
</dbReference>
<accession>A0A1I1B3W9</accession>
<evidence type="ECO:0000256" key="2">
    <source>
        <dbReference type="ARBA" id="ARBA00005801"/>
    </source>
</evidence>
<dbReference type="PANTHER" id="PTHR30487:SF0">
    <property type="entry name" value="PREPILIN LEADER PEPTIDASE_N-METHYLTRANSFERASE-RELATED"/>
    <property type="match status" value="1"/>
</dbReference>
<dbReference type="AlphaFoldDB" id="A0A1I1B3W9"/>
<dbReference type="InterPro" id="IPR000045">
    <property type="entry name" value="Prepilin_IV_endopep_pep"/>
</dbReference>
<comment type="subcellular location">
    <subcellularLocation>
        <location evidence="1">Cell membrane</location>
        <topology evidence="1">Multi-pass membrane protein</topology>
    </subcellularLocation>
</comment>
<sequence>MSFIVFLFGIILGSFFNVCIYRIPKGENIAFPPSHCAKCEKELKWYDLFPIISYIFLRGKCRYCKDKISIRYPVVELLTGLVYVILFYKFGLTIDFFKYVVLFSFLIIAGFIDFDTMEVYFSLSLVGLAGGVIFSIVSIIKGALVKDIVVSMAIPLIIFGMLIFFTRKIKGIGTGDLEILIIISLYVSCKMIIATIMFSIVMGGIVSIILILNGKRKIHIPFVPFIALGTFGAVMYGDEIINWYLNLFM</sequence>
<dbReference type="InterPro" id="IPR050882">
    <property type="entry name" value="Prepilin_peptidase/N-MTase"/>
</dbReference>
<dbReference type="GO" id="GO:0005886">
    <property type="term" value="C:plasma membrane"/>
    <property type="evidence" value="ECO:0007669"/>
    <property type="project" value="UniProtKB-SubCell"/>
</dbReference>
<evidence type="ECO:0000256" key="5">
    <source>
        <dbReference type="ARBA" id="ARBA00022989"/>
    </source>
</evidence>
<keyword evidence="4 7" id="KW-0812">Transmembrane</keyword>
<dbReference type="STRING" id="84698.SAMN04488528_106310"/>
<protein>
    <submittedName>
        <fullName evidence="10">Type 4 prepilin peptidase 1 Aspartic peptidase. MEROPS family A24A</fullName>
    </submittedName>
</protein>
<reference evidence="10 11" key="1">
    <citation type="submission" date="2016-10" db="EMBL/GenBank/DDBJ databases">
        <authorList>
            <person name="de Groot N.N."/>
        </authorList>
    </citation>
    <scope>NUCLEOTIDE SEQUENCE [LARGE SCALE GENOMIC DNA]</scope>
    <source>
        <strain evidence="10 11">DSM 12271</strain>
    </source>
</reference>
<feature type="domain" description="Prepilin peptidase A24 N-terminal" evidence="9">
    <location>
        <begin position="7"/>
        <end position="90"/>
    </location>
</feature>
<gene>
    <name evidence="10" type="ORF">SAMN04488528_106310</name>
</gene>
<evidence type="ECO:0000256" key="3">
    <source>
        <dbReference type="ARBA" id="ARBA00022475"/>
    </source>
</evidence>
<feature type="domain" description="Prepilin type IV endopeptidase peptidase" evidence="8">
    <location>
        <begin position="101"/>
        <end position="208"/>
    </location>
</feature>
<evidence type="ECO:0000313" key="11">
    <source>
        <dbReference type="Proteomes" id="UP000198619"/>
    </source>
</evidence>
<keyword evidence="11" id="KW-1185">Reference proteome</keyword>
<proteinExistence type="inferred from homology"/>
<feature type="transmembrane region" description="Helical" evidence="7">
    <location>
        <begin position="96"/>
        <end position="112"/>
    </location>
</feature>
<evidence type="ECO:0000256" key="7">
    <source>
        <dbReference type="SAM" id="Phobius"/>
    </source>
</evidence>
<evidence type="ECO:0000256" key="1">
    <source>
        <dbReference type="ARBA" id="ARBA00004651"/>
    </source>
</evidence>
<name>A0A1I1B3W9_9CLOT</name>
<keyword evidence="5 7" id="KW-1133">Transmembrane helix</keyword>
<organism evidence="10 11">
    <name type="scientific">Clostridium frigidicarnis</name>
    <dbReference type="NCBI Taxonomy" id="84698"/>
    <lineage>
        <taxon>Bacteria</taxon>
        <taxon>Bacillati</taxon>
        <taxon>Bacillota</taxon>
        <taxon>Clostridia</taxon>
        <taxon>Eubacteriales</taxon>
        <taxon>Clostridiaceae</taxon>
        <taxon>Clostridium</taxon>
    </lineage>
</organism>
<dbReference type="GO" id="GO:0004190">
    <property type="term" value="F:aspartic-type endopeptidase activity"/>
    <property type="evidence" value="ECO:0007669"/>
    <property type="project" value="InterPro"/>
</dbReference>
<feature type="transmembrane region" description="Helical" evidence="7">
    <location>
        <begin position="70"/>
        <end position="90"/>
    </location>
</feature>
<dbReference type="Pfam" id="PF01478">
    <property type="entry name" value="Peptidase_A24"/>
    <property type="match status" value="1"/>
</dbReference>